<feature type="chain" id="PRO_5035198836" evidence="1">
    <location>
        <begin position="26"/>
        <end position="299"/>
    </location>
</feature>
<dbReference type="PANTHER" id="PTHR33428">
    <property type="entry name" value="CHLOROPHYLLASE-2, CHLOROPLASTIC"/>
    <property type="match status" value="1"/>
</dbReference>
<accession>A0A8J3Q2M6</accession>
<feature type="domain" description="PET hydrolase/cutinase-like" evidence="2">
    <location>
        <begin position="18"/>
        <end position="236"/>
    </location>
</feature>
<evidence type="ECO:0000259" key="2">
    <source>
        <dbReference type="Pfam" id="PF12740"/>
    </source>
</evidence>
<dbReference type="GO" id="GO:0016787">
    <property type="term" value="F:hydrolase activity"/>
    <property type="evidence" value="ECO:0007669"/>
    <property type="project" value="UniProtKB-KW"/>
</dbReference>
<dbReference type="PANTHER" id="PTHR33428:SF14">
    <property type="entry name" value="CARBOXYLESTERASE TYPE B DOMAIN-CONTAINING PROTEIN"/>
    <property type="match status" value="1"/>
</dbReference>
<keyword evidence="3" id="KW-0378">Hydrolase</keyword>
<reference evidence="3" key="1">
    <citation type="submission" date="2021-01" db="EMBL/GenBank/DDBJ databases">
        <title>Whole genome shotgun sequence of Rhizocola hellebori NBRC 109834.</title>
        <authorList>
            <person name="Komaki H."/>
            <person name="Tamura T."/>
        </authorList>
    </citation>
    <scope>NUCLEOTIDE SEQUENCE</scope>
    <source>
        <strain evidence="3">NBRC 109834</strain>
    </source>
</reference>
<comment type="caution">
    <text evidence="3">The sequence shown here is derived from an EMBL/GenBank/DDBJ whole genome shotgun (WGS) entry which is preliminary data.</text>
</comment>
<dbReference type="Gene3D" id="3.40.50.1820">
    <property type="entry name" value="alpha/beta hydrolase"/>
    <property type="match status" value="1"/>
</dbReference>
<evidence type="ECO:0000313" key="4">
    <source>
        <dbReference type="Proteomes" id="UP000612899"/>
    </source>
</evidence>
<proteinExistence type="predicted"/>
<keyword evidence="4" id="KW-1185">Reference proteome</keyword>
<organism evidence="3 4">
    <name type="scientific">Rhizocola hellebori</name>
    <dbReference type="NCBI Taxonomy" id="1392758"/>
    <lineage>
        <taxon>Bacteria</taxon>
        <taxon>Bacillati</taxon>
        <taxon>Actinomycetota</taxon>
        <taxon>Actinomycetes</taxon>
        <taxon>Micromonosporales</taxon>
        <taxon>Micromonosporaceae</taxon>
        <taxon>Rhizocola</taxon>
    </lineage>
</organism>
<dbReference type="InterPro" id="IPR041127">
    <property type="entry name" value="PET_hydrolase/cutinase-like"/>
</dbReference>
<dbReference type="EMBL" id="BONY01000002">
    <property type="protein sequence ID" value="GIH02344.1"/>
    <property type="molecule type" value="Genomic_DNA"/>
</dbReference>
<keyword evidence="1" id="KW-0732">Signal</keyword>
<dbReference type="Proteomes" id="UP000612899">
    <property type="component" value="Unassembled WGS sequence"/>
</dbReference>
<gene>
    <name evidence="3" type="ORF">Rhe02_04110</name>
</gene>
<evidence type="ECO:0000313" key="3">
    <source>
        <dbReference type="EMBL" id="GIH02344.1"/>
    </source>
</evidence>
<name>A0A8J3Q2M6_9ACTN</name>
<dbReference type="RefSeq" id="WP_203906294.1">
    <property type="nucleotide sequence ID" value="NZ_BONY01000002.1"/>
</dbReference>
<dbReference type="SUPFAM" id="SSF53474">
    <property type="entry name" value="alpha/beta-Hydrolases"/>
    <property type="match status" value="1"/>
</dbReference>
<sequence length="299" mass="31381">MFRRAALLLVTLAAFTGAGAAPASAADTSAPGPFVVAYTDASVTLNGRSFTTRYYYPGTSTAQNAPVAAGEFPAIAFGHGFFQAISKYTSTVKHLASWGFIVGLPNTQTGLSVNHGTFADEMNASLSYLVAQDAVSTSRFYQHVRQDKLGLSGHSMGGGASVLAASRNPAVTAVANLAAAETTPSAVTAAATLSKPMMLVAGDRDTIAGISGNQRPIYNSKLAPKQLRTIRGGFHCGFIDSTGLFCDSGSITRAVQLQITRRLLTDWFRYYLAGDTASYDLTWGTPAQTDPQVIFEGVA</sequence>
<protein>
    <submittedName>
        <fullName evidence="3">Dienelactone hydrolase</fullName>
    </submittedName>
</protein>
<evidence type="ECO:0000256" key="1">
    <source>
        <dbReference type="SAM" id="SignalP"/>
    </source>
</evidence>
<dbReference type="Pfam" id="PF12740">
    <property type="entry name" value="PETase"/>
    <property type="match status" value="1"/>
</dbReference>
<dbReference type="AlphaFoldDB" id="A0A8J3Q2M6"/>
<feature type="signal peptide" evidence="1">
    <location>
        <begin position="1"/>
        <end position="25"/>
    </location>
</feature>
<dbReference type="InterPro" id="IPR029058">
    <property type="entry name" value="AB_hydrolase_fold"/>
</dbReference>